<evidence type="ECO:0000256" key="6">
    <source>
        <dbReference type="ARBA" id="ARBA00022958"/>
    </source>
</evidence>
<evidence type="ECO:0000313" key="12">
    <source>
        <dbReference type="Proteomes" id="UP001519287"/>
    </source>
</evidence>
<evidence type="ECO:0000256" key="4">
    <source>
        <dbReference type="ARBA" id="ARBA00022538"/>
    </source>
</evidence>
<evidence type="ECO:0000313" key="11">
    <source>
        <dbReference type="EMBL" id="MBP1990275.1"/>
    </source>
</evidence>
<protein>
    <submittedName>
        <fullName evidence="11">Trk system potassium uptake protein TrkH</fullName>
    </submittedName>
</protein>
<evidence type="ECO:0000256" key="3">
    <source>
        <dbReference type="ARBA" id="ARBA00022475"/>
    </source>
</evidence>
<feature type="transmembrane region" description="Helical" evidence="10">
    <location>
        <begin position="348"/>
        <end position="370"/>
    </location>
</feature>
<dbReference type="PANTHER" id="PTHR32024">
    <property type="entry name" value="TRK SYSTEM POTASSIUM UPTAKE PROTEIN TRKG-RELATED"/>
    <property type="match status" value="1"/>
</dbReference>
<sequence>MKLSSLYLKLTPPQILASGFAMIILVGTILLKLPISNKTGHPFPFIDALFTATSAMCVTGLSVVDIKTQFSTFGQIIILILVQLGGIGFMTMATWFAIMWRKRISLRDRLVLKESMNHSNIEGIVRLLVRVILFSITIEGTAAVVFAWRWSFEMPLGQAIYFGIFHAVSIFNNAGFDLFGGYQSLNHEVDDIIFNIISMILIILGGIGFIVMSDLIEYRKTRKLSLHSKVVLSASGVLILLGAVVIFVFEYTNSLTLGPLGGGGKTLASFFQSVSLRSAGTSTLDIASLREGTQFFMVVLMFIGAAPGSTGGGIKITTFTILIGAIIAMIRGKDDVILFRHRLPKDNIYKAITITLMALALVVVSTMILSTTQDHQFLMILFETTSAFGTVGLSMGLTPDLTLSGKILIILLMFIGRIGALTLAYALQPKSKKELYRHPEGKIIIG</sequence>
<keyword evidence="5 10" id="KW-0812">Transmembrane</keyword>
<evidence type="ECO:0000256" key="5">
    <source>
        <dbReference type="ARBA" id="ARBA00022692"/>
    </source>
</evidence>
<feature type="transmembrane region" description="Helical" evidence="10">
    <location>
        <begin position="295"/>
        <end position="328"/>
    </location>
</feature>
<dbReference type="PANTHER" id="PTHR32024:SF1">
    <property type="entry name" value="KTR SYSTEM POTASSIUM UPTAKE PROTEIN B"/>
    <property type="match status" value="1"/>
</dbReference>
<keyword evidence="2" id="KW-0813">Transport</keyword>
<evidence type="ECO:0000256" key="10">
    <source>
        <dbReference type="SAM" id="Phobius"/>
    </source>
</evidence>
<reference evidence="11 12" key="1">
    <citation type="submission" date="2021-03" db="EMBL/GenBank/DDBJ databases">
        <title>Genomic Encyclopedia of Type Strains, Phase IV (KMG-IV): sequencing the most valuable type-strain genomes for metagenomic binning, comparative biology and taxonomic classification.</title>
        <authorList>
            <person name="Goeker M."/>
        </authorList>
    </citation>
    <scope>NUCLEOTIDE SEQUENCE [LARGE SCALE GENOMIC DNA]</scope>
    <source>
        <strain evidence="11 12">DSM 26048</strain>
    </source>
</reference>
<dbReference type="EMBL" id="JAGGLB010000004">
    <property type="protein sequence ID" value="MBP1990275.1"/>
    <property type="molecule type" value="Genomic_DNA"/>
</dbReference>
<feature type="transmembrane region" description="Helical" evidence="10">
    <location>
        <begin position="127"/>
        <end position="148"/>
    </location>
</feature>
<feature type="transmembrane region" description="Helical" evidence="10">
    <location>
        <begin position="231"/>
        <end position="249"/>
    </location>
</feature>
<evidence type="ECO:0000256" key="2">
    <source>
        <dbReference type="ARBA" id="ARBA00022448"/>
    </source>
</evidence>
<keyword evidence="12" id="KW-1185">Reference proteome</keyword>
<keyword evidence="6" id="KW-0630">Potassium</keyword>
<dbReference type="InterPro" id="IPR003445">
    <property type="entry name" value="Cat_transpt"/>
</dbReference>
<feature type="transmembrane region" description="Helical" evidence="10">
    <location>
        <begin position="160"/>
        <end position="180"/>
    </location>
</feature>
<keyword evidence="4" id="KW-0633">Potassium transport</keyword>
<keyword evidence="8" id="KW-0406">Ion transport</keyword>
<evidence type="ECO:0000256" key="7">
    <source>
        <dbReference type="ARBA" id="ARBA00022989"/>
    </source>
</evidence>
<keyword evidence="9 10" id="KW-0472">Membrane</keyword>
<evidence type="ECO:0000256" key="9">
    <source>
        <dbReference type="ARBA" id="ARBA00023136"/>
    </source>
</evidence>
<accession>A0ABS4IRV7</accession>
<dbReference type="Pfam" id="PF02386">
    <property type="entry name" value="TrkH"/>
    <property type="match status" value="1"/>
</dbReference>
<evidence type="ECO:0000256" key="1">
    <source>
        <dbReference type="ARBA" id="ARBA00004651"/>
    </source>
</evidence>
<dbReference type="Proteomes" id="UP001519287">
    <property type="component" value="Unassembled WGS sequence"/>
</dbReference>
<organism evidence="11 12">
    <name type="scientific">Paenibacillus eucommiae</name>
    <dbReference type="NCBI Taxonomy" id="1355755"/>
    <lineage>
        <taxon>Bacteria</taxon>
        <taxon>Bacillati</taxon>
        <taxon>Bacillota</taxon>
        <taxon>Bacilli</taxon>
        <taxon>Bacillales</taxon>
        <taxon>Paenibacillaceae</taxon>
        <taxon>Paenibacillus</taxon>
    </lineage>
</organism>
<gene>
    <name evidence="11" type="ORF">J2Z66_001873</name>
</gene>
<feature type="transmembrane region" description="Helical" evidence="10">
    <location>
        <begin position="192"/>
        <end position="211"/>
    </location>
</feature>
<proteinExistence type="predicted"/>
<comment type="subcellular location">
    <subcellularLocation>
        <location evidence="1">Cell membrane</location>
        <topology evidence="1">Multi-pass membrane protein</topology>
    </subcellularLocation>
</comment>
<feature type="transmembrane region" description="Helical" evidence="10">
    <location>
        <begin position="76"/>
        <end position="100"/>
    </location>
</feature>
<name>A0ABS4IRV7_9BACL</name>
<evidence type="ECO:0000256" key="8">
    <source>
        <dbReference type="ARBA" id="ARBA00023065"/>
    </source>
</evidence>
<feature type="transmembrane region" description="Helical" evidence="10">
    <location>
        <begin position="407"/>
        <end position="427"/>
    </location>
</feature>
<keyword evidence="7 10" id="KW-1133">Transmembrane helix</keyword>
<feature type="transmembrane region" description="Helical" evidence="10">
    <location>
        <begin position="15"/>
        <end position="33"/>
    </location>
</feature>
<feature type="transmembrane region" description="Helical" evidence="10">
    <location>
        <begin position="45"/>
        <end position="64"/>
    </location>
</feature>
<keyword evidence="3" id="KW-1003">Cell membrane</keyword>
<comment type="caution">
    <text evidence="11">The sequence shown here is derived from an EMBL/GenBank/DDBJ whole genome shotgun (WGS) entry which is preliminary data.</text>
</comment>
<dbReference type="InterPro" id="IPR004772">
    <property type="entry name" value="TrkH"/>
</dbReference>
<dbReference type="RefSeq" id="WP_209971057.1">
    <property type="nucleotide sequence ID" value="NZ_JAGGLB010000004.1"/>
</dbReference>
<dbReference type="NCBIfam" id="TIGR00933">
    <property type="entry name" value="2a38"/>
    <property type="match status" value="1"/>
</dbReference>